<dbReference type="EMBL" id="JBHLUE010000011">
    <property type="protein sequence ID" value="MFC0565315.1"/>
    <property type="molecule type" value="Genomic_DNA"/>
</dbReference>
<organism evidence="1 2">
    <name type="scientific">Plantactinospora siamensis</name>
    <dbReference type="NCBI Taxonomy" id="555372"/>
    <lineage>
        <taxon>Bacteria</taxon>
        <taxon>Bacillati</taxon>
        <taxon>Actinomycetota</taxon>
        <taxon>Actinomycetes</taxon>
        <taxon>Micromonosporales</taxon>
        <taxon>Micromonosporaceae</taxon>
        <taxon>Plantactinospora</taxon>
    </lineage>
</organism>
<accession>A0ABV6NX15</accession>
<proteinExistence type="predicted"/>
<evidence type="ECO:0000313" key="1">
    <source>
        <dbReference type="EMBL" id="MFC0565315.1"/>
    </source>
</evidence>
<sequence length="121" mass="13481">MPVLVDVPDGRLVVRLTGWDRFWALAAGVETPLEAVTSVRPVSRAEAYARGRGLRLPGTAWPGVIMAGSYLSRENGRSFWCVHRADTVLLIELTGQPFDRLVLEVDHPAEVSREIARARFR</sequence>
<protein>
    <recommendedName>
        <fullName evidence="3">RES domain-containing protein</fullName>
    </recommendedName>
</protein>
<reference evidence="1 2" key="1">
    <citation type="submission" date="2024-09" db="EMBL/GenBank/DDBJ databases">
        <authorList>
            <person name="Sun Q."/>
            <person name="Mori K."/>
        </authorList>
    </citation>
    <scope>NUCLEOTIDE SEQUENCE [LARGE SCALE GENOMIC DNA]</scope>
    <source>
        <strain evidence="1 2">TBRC 2205</strain>
    </source>
</reference>
<comment type="caution">
    <text evidence="1">The sequence shown here is derived from an EMBL/GenBank/DDBJ whole genome shotgun (WGS) entry which is preliminary data.</text>
</comment>
<name>A0ABV6NX15_9ACTN</name>
<dbReference type="RefSeq" id="WP_377339026.1">
    <property type="nucleotide sequence ID" value="NZ_JBHLUE010000011.1"/>
</dbReference>
<evidence type="ECO:0008006" key="3">
    <source>
        <dbReference type="Google" id="ProtNLM"/>
    </source>
</evidence>
<gene>
    <name evidence="1" type="ORF">ACFFHU_14365</name>
</gene>
<keyword evidence="2" id="KW-1185">Reference proteome</keyword>
<evidence type="ECO:0000313" key="2">
    <source>
        <dbReference type="Proteomes" id="UP001589894"/>
    </source>
</evidence>
<dbReference type="Proteomes" id="UP001589894">
    <property type="component" value="Unassembled WGS sequence"/>
</dbReference>